<organism evidence="2 3">
    <name type="scientific">Ceratodon purpureus</name>
    <name type="common">Fire moss</name>
    <name type="synonym">Dicranum purpureum</name>
    <dbReference type="NCBI Taxonomy" id="3225"/>
    <lineage>
        <taxon>Eukaryota</taxon>
        <taxon>Viridiplantae</taxon>
        <taxon>Streptophyta</taxon>
        <taxon>Embryophyta</taxon>
        <taxon>Bryophyta</taxon>
        <taxon>Bryophytina</taxon>
        <taxon>Bryopsida</taxon>
        <taxon>Dicranidae</taxon>
        <taxon>Pseudoditrichales</taxon>
        <taxon>Ditrichaceae</taxon>
        <taxon>Ceratodon</taxon>
    </lineage>
</organism>
<dbReference type="AlphaFoldDB" id="A0A8T0HRM1"/>
<dbReference type="EMBL" id="CM026426">
    <property type="protein sequence ID" value="KAG0573375.1"/>
    <property type="molecule type" value="Genomic_DNA"/>
</dbReference>
<proteinExistence type="predicted"/>
<protein>
    <submittedName>
        <fullName evidence="2">Uncharacterized protein</fullName>
    </submittedName>
</protein>
<name>A0A8T0HRM1_CERPU</name>
<feature type="compositionally biased region" description="Low complexity" evidence="1">
    <location>
        <begin position="107"/>
        <end position="119"/>
    </location>
</feature>
<comment type="caution">
    <text evidence="2">The sequence shown here is derived from an EMBL/GenBank/DDBJ whole genome shotgun (WGS) entry which is preliminary data.</text>
</comment>
<accession>A0A8T0HRM1</accession>
<reference evidence="2" key="1">
    <citation type="submission" date="2020-06" db="EMBL/GenBank/DDBJ databases">
        <title>WGS assembly of Ceratodon purpureus strain R40.</title>
        <authorList>
            <person name="Carey S.B."/>
            <person name="Jenkins J."/>
            <person name="Shu S."/>
            <person name="Lovell J.T."/>
            <person name="Sreedasyam A."/>
            <person name="Maumus F."/>
            <person name="Tiley G.P."/>
            <person name="Fernandez-Pozo N."/>
            <person name="Barry K."/>
            <person name="Chen C."/>
            <person name="Wang M."/>
            <person name="Lipzen A."/>
            <person name="Daum C."/>
            <person name="Saski C.A."/>
            <person name="Payton A.C."/>
            <person name="Mcbreen J.C."/>
            <person name="Conrad R.E."/>
            <person name="Kollar L.M."/>
            <person name="Olsson S."/>
            <person name="Huttunen S."/>
            <person name="Landis J.B."/>
            <person name="Wickett N.J."/>
            <person name="Johnson M.G."/>
            <person name="Rensing S.A."/>
            <person name="Grimwood J."/>
            <person name="Schmutz J."/>
            <person name="Mcdaniel S.F."/>
        </authorList>
    </citation>
    <scope>NUCLEOTIDE SEQUENCE</scope>
    <source>
        <strain evidence="2">R40</strain>
    </source>
</reference>
<keyword evidence="3" id="KW-1185">Reference proteome</keyword>
<evidence type="ECO:0000256" key="1">
    <source>
        <dbReference type="SAM" id="MobiDB-lite"/>
    </source>
</evidence>
<evidence type="ECO:0000313" key="3">
    <source>
        <dbReference type="Proteomes" id="UP000822688"/>
    </source>
</evidence>
<evidence type="ECO:0000313" key="2">
    <source>
        <dbReference type="EMBL" id="KAG0573375.1"/>
    </source>
</evidence>
<dbReference type="Proteomes" id="UP000822688">
    <property type="component" value="Chromosome V"/>
</dbReference>
<feature type="region of interest" description="Disordered" evidence="1">
    <location>
        <begin position="95"/>
        <end position="119"/>
    </location>
</feature>
<gene>
    <name evidence="2" type="ORF">KC19_VG173000</name>
</gene>
<sequence length="119" mass="12925">MSEAFEITQDLPEVYVGLNITRNRSARSLTIDQTRYVLQKLKEFGFQDCHPVSVPADPNTRLDLFSCDADDLARGALFPYKAMVGSLLFASLAPASTSPTPPAPVRNTTTATANHIATP</sequence>